<name>A0AAV3NY04_LITER</name>
<dbReference type="Pfam" id="PF14291">
    <property type="entry name" value="DUF4371"/>
    <property type="match status" value="1"/>
</dbReference>
<evidence type="ECO:0000259" key="1">
    <source>
        <dbReference type="Pfam" id="PF14291"/>
    </source>
</evidence>
<dbReference type="InterPro" id="IPR055298">
    <property type="entry name" value="AtLOH3-like"/>
</dbReference>
<dbReference type="InterPro" id="IPR025398">
    <property type="entry name" value="DUF4371"/>
</dbReference>
<sequence>MVVVVRFVDDRGFIGIVHVPNTSATRLKDSLETLLSRLGLCISKIRVQGYDGASNMRGHVGGLKTYIQKENPQAYYVHCFAHQLQLALVSIARNHENVDWFFGEINHLVTFI</sequence>
<evidence type="ECO:0000313" key="3">
    <source>
        <dbReference type="Proteomes" id="UP001454036"/>
    </source>
</evidence>
<dbReference type="SUPFAM" id="SSF53098">
    <property type="entry name" value="Ribonuclease H-like"/>
    <property type="match status" value="1"/>
</dbReference>
<gene>
    <name evidence="2" type="ORF">LIER_35890</name>
</gene>
<dbReference type="EMBL" id="BAABME010016047">
    <property type="protein sequence ID" value="GAA0144210.1"/>
    <property type="molecule type" value="Genomic_DNA"/>
</dbReference>
<comment type="caution">
    <text evidence="2">The sequence shown here is derived from an EMBL/GenBank/DDBJ whole genome shotgun (WGS) entry which is preliminary data.</text>
</comment>
<dbReference type="AlphaFoldDB" id="A0AAV3NY04"/>
<protein>
    <recommendedName>
        <fullName evidence="1">DUF4371 domain-containing protein</fullName>
    </recommendedName>
</protein>
<accession>A0AAV3NY04</accession>
<organism evidence="2 3">
    <name type="scientific">Lithospermum erythrorhizon</name>
    <name type="common">Purple gromwell</name>
    <name type="synonym">Lithospermum officinale var. erythrorhizon</name>
    <dbReference type="NCBI Taxonomy" id="34254"/>
    <lineage>
        <taxon>Eukaryota</taxon>
        <taxon>Viridiplantae</taxon>
        <taxon>Streptophyta</taxon>
        <taxon>Embryophyta</taxon>
        <taxon>Tracheophyta</taxon>
        <taxon>Spermatophyta</taxon>
        <taxon>Magnoliopsida</taxon>
        <taxon>eudicotyledons</taxon>
        <taxon>Gunneridae</taxon>
        <taxon>Pentapetalae</taxon>
        <taxon>asterids</taxon>
        <taxon>lamiids</taxon>
        <taxon>Boraginales</taxon>
        <taxon>Boraginaceae</taxon>
        <taxon>Boraginoideae</taxon>
        <taxon>Lithospermeae</taxon>
        <taxon>Lithospermum</taxon>
    </lineage>
</organism>
<reference evidence="2 3" key="1">
    <citation type="submission" date="2024-01" db="EMBL/GenBank/DDBJ databases">
        <title>The complete chloroplast genome sequence of Lithospermum erythrorhizon: insights into the phylogenetic relationship among Boraginaceae species and the maternal lineages of purple gromwells.</title>
        <authorList>
            <person name="Okada T."/>
            <person name="Watanabe K."/>
        </authorList>
    </citation>
    <scope>NUCLEOTIDE SEQUENCE [LARGE SCALE GENOMIC DNA]</scope>
</reference>
<feature type="domain" description="DUF4371" evidence="1">
    <location>
        <begin position="1"/>
        <end position="61"/>
    </location>
</feature>
<dbReference type="InterPro" id="IPR012337">
    <property type="entry name" value="RNaseH-like_sf"/>
</dbReference>
<evidence type="ECO:0000313" key="2">
    <source>
        <dbReference type="EMBL" id="GAA0144210.1"/>
    </source>
</evidence>
<proteinExistence type="predicted"/>
<keyword evidence="3" id="KW-1185">Reference proteome</keyword>
<dbReference type="Proteomes" id="UP001454036">
    <property type="component" value="Unassembled WGS sequence"/>
</dbReference>
<dbReference type="PANTHER" id="PTHR11697">
    <property type="entry name" value="GENERAL TRANSCRIPTION FACTOR 2-RELATED ZINC FINGER PROTEIN"/>
    <property type="match status" value="1"/>
</dbReference>
<dbReference type="PANTHER" id="PTHR11697:SF230">
    <property type="entry name" value="ZINC FINGER, MYM DOMAIN CONTAINING 1"/>
    <property type="match status" value="1"/>
</dbReference>